<keyword evidence="2" id="KW-1185">Reference proteome</keyword>
<evidence type="ECO:0000313" key="1">
    <source>
        <dbReference type="EMBL" id="MFC6201208.1"/>
    </source>
</evidence>
<comment type="caution">
    <text evidence="1">The sequence shown here is derived from an EMBL/GenBank/DDBJ whole genome shotgun (WGS) entry which is preliminary data.</text>
</comment>
<gene>
    <name evidence="1" type="ORF">ACFP1L_04745</name>
</gene>
<proteinExistence type="predicted"/>
<protein>
    <submittedName>
        <fullName evidence="1">Uncharacterized protein</fullName>
    </submittedName>
</protein>
<sequence>MKNSNQPHPSFNDYIWSKLPNTFDLTNQCRILRWAQPVASVKLSFHNTFYLLDISRENCLENAVIFDLQRGILKTTQTTRELMRAMSWQAPYWQHQYIEQVALMNQITCQKLPFINGNVCLIPLSAVTQKSTSWLSSVQLTDLTRIGPKRTELNYLDLVHLIVPISFKRLQRQLNDSQRLQLAMISTLIAQQQFSLVPLAQRCDWKMLCGFAQFTLESHDYVVTQREIERTTDKYFGKF</sequence>
<name>A0ABW1SI55_9LACO</name>
<dbReference type="RefSeq" id="WP_137617211.1">
    <property type="nucleotide sequence ID" value="NZ_BJDI01000018.1"/>
</dbReference>
<accession>A0ABW1SI55</accession>
<dbReference type="Proteomes" id="UP001596171">
    <property type="component" value="Unassembled WGS sequence"/>
</dbReference>
<reference evidence="2" key="1">
    <citation type="journal article" date="2019" name="Int. J. Syst. Evol. Microbiol.">
        <title>The Global Catalogue of Microorganisms (GCM) 10K type strain sequencing project: providing services to taxonomists for standard genome sequencing and annotation.</title>
        <authorList>
            <consortium name="The Broad Institute Genomics Platform"/>
            <consortium name="The Broad Institute Genome Sequencing Center for Infectious Disease"/>
            <person name="Wu L."/>
            <person name="Ma J."/>
        </authorList>
    </citation>
    <scope>NUCLEOTIDE SEQUENCE [LARGE SCALE GENOMIC DNA]</scope>
    <source>
        <strain evidence="2">CCM 8930</strain>
    </source>
</reference>
<organism evidence="1 2">
    <name type="scientific">Lactiplantibacillus nangangensis</name>
    <dbReference type="NCBI Taxonomy" id="2559917"/>
    <lineage>
        <taxon>Bacteria</taxon>
        <taxon>Bacillati</taxon>
        <taxon>Bacillota</taxon>
        <taxon>Bacilli</taxon>
        <taxon>Lactobacillales</taxon>
        <taxon>Lactobacillaceae</taxon>
        <taxon>Lactiplantibacillus</taxon>
    </lineage>
</organism>
<dbReference type="EMBL" id="JBHSSE010000010">
    <property type="protein sequence ID" value="MFC6201208.1"/>
    <property type="molecule type" value="Genomic_DNA"/>
</dbReference>
<evidence type="ECO:0000313" key="2">
    <source>
        <dbReference type="Proteomes" id="UP001596171"/>
    </source>
</evidence>